<evidence type="ECO:0000313" key="4">
    <source>
        <dbReference type="EMBL" id="WDF67731.1"/>
    </source>
</evidence>
<dbReference type="RefSeq" id="WP_274266458.1">
    <property type="nucleotide sequence ID" value="NZ_CP117880.1"/>
</dbReference>
<feature type="domain" description="HPt" evidence="3">
    <location>
        <begin position="20"/>
        <end position="118"/>
    </location>
</feature>
<dbReference type="InterPro" id="IPR036641">
    <property type="entry name" value="HPT_dom_sf"/>
</dbReference>
<feature type="modified residue" description="Phosphohistidine" evidence="1">
    <location>
        <position position="59"/>
    </location>
</feature>
<dbReference type="SUPFAM" id="SSF47226">
    <property type="entry name" value="Histidine-containing phosphotransfer domain, HPT domain"/>
    <property type="match status" value="1"/>
</dbReference>
<dbReference type="Gene3D" id="1.20.120.160">
    <property type="entry name" value="HPT domain"/>
    <property type="match status" value="1"/>
</dbReference>
<gene>
    <name evidence="4" type="ORF">PQ465_15645</name>
</gene>
<keyword evidence="5" id="KW-1185">Reference proteome</keyword>
<name>A0ABY7WDK0_9SPHI</name>
<sequence>MTNAYSLIDPAAIQDNLMHNTDLIRQFLQLYQTQIPADFIALQQAMQRGVKQDISSRAHHIKPTMEYIGATTLRADLQKLETAAKENASLAELQELFASLETKFETLLREIDSFLSDL</sequence>
<proteinExistence type="predicted"/>
<evidence type="ECO:0000259" key="3">
    <source>
        <dbReference type="PROSITE" id="PS50894"/>
    </source>
</evidence>
<protein>
    <submittedName>
        <fullName evidence="4">Hpt domain-containing protein</fullName>
    </submittedName>
</protein>
<keyword evidence="2" id="KW-0175">Coiled coil</keyword>
<dbReference type="EMBL" id="CP117880">
    <property type="protein sequence ID" value="WDF67731.1"/>
    <property type="molecule type" value="Genomic_DNA"/>
</dbReference>
<dbReference type="InterPro" id="IPR008207">
    <property type="entry name" value="Sig_transdc_His_kin_Hpt_dom"/>
</dbReference>
<evidence type="ECO:0000256" key="1">
    <source>
        <dbReference type="PROSITE-ProRule" id="PRU00110"/>
    </source>
</evidence>
<feature type="coiled-coil region" evidence="2">
    <location>
        <begin position="83"/>
        <end position="110"/>
    </location>
</feature>
<dbReference type="Proteomes" id="UP001221558">
    <property type="component" value="Chromosome"/>
</dbReference>
<reference evidence="4 5" key="1">
    <citation type="submission" date="2023-02" db="EMBL/GenBank/DDBJ databases">
        <title>Genome sequence of Sphingobacterium sp. KACC 22765.</title>
        <authorList>
            <person name="Kim S."/>
            <person name="Heo J."/>
            <person name="Kwon S.-W."/>
        </authorList>
    </citation>
    <scope>NUCLEOTIDE SEQUENCE [LARGE SCALE GENOMIC DNA]</scope>
    <source>
        <strain evidence="4 5">KACC 22765</strain>
    </source>
</reference>
<evidence type="ECO:0000313" key="5">
    <source>
        <dbReference type="Proteomes" id="UP001221558"/>
    </source>
</evidence>
<evidence type="ECO:0000256" key="2">
    <source>
        <dbReference type="SAM" id="Coils"/>
    </source>
</evidence>
<accession>A0ABY7WDK0</accession>
<dbReference type="PROSITE" id="PS50894">
    <property type="entry name" value="HPT"/>
    <property type="match status" value="1"/>
</dbReference>
<dbReference type="Pfam" id="PF01627">
    <property type="entry name" value="Hpt"/>
    <property type="match status" value="1"/>
</dbReference>
<keyword evidence="1" id="KW-0597">Phosphoprotein</keyword>
<organism evidence="4 5">
    <name type="scientific">Sphingobacterium oryzagri</name>
    <dbReference type="NCBI Taxonomy" id="3025669"/>
    <lineage>
        <taxon>Bacteria</taxon>
        <taxon>Pseudomonadati</taxon>
        <taxon>Bacteroidota</taxon>
        <taxon>Sphingobacteriia</taxon>
        <taxon>Sphingobacteriales</taxon>
        <taxon>Sphingobacteriaceae</taxon>
        <taxon>Sphingobacterium</taxon>
    </lineage>
</organism>